<dbReference type="EMBL" id="QKLU01000004">
    <property type="protein sequence ID" value="PYF74267.1"/>
    <property type="molecule type" value="Genomic_DNA"/>
</dbReference>
<proteinExistence type="predicted"/>
<gene>
    <name evidence="2" type="ORF">B0O44_104438</name>
</gene>
<keyword evidence="3" id="KW-1185">Reference proteome</keyword>
<dbReference type="RefSeq" id="WP_110831418.1">
    <property type="nucleotide sequence ID" value="NZ_QKLU01000004.1"/>
</dbReference>
<dbReference type="InterPro" id="IPR024453">
    <property type="entry name" value="Peptidase_C92"/>
</dbReference>
<organism evidence="2 3">
    <name type="scientific">Pedobacter nutrimenti</name>
    <dbReference type="NCBI Taxonomy" id="1241337"/>
    <lineage>
        <taxon>Bacteria</taxon>
        <taxon>Pseudomonadati</taxon>
        <taxon>Bacteroidota</taxon>
        <taxon>Sphingobacteriia</taxon>
        <taxon>Sphingobacteriales</taxon>
        <taxon>Sphingobacteriaceae</taxon>
        <taxon>Pedobacter</taxon>
    </lineage>
</organism>
<dbReference type="Gene3D" id="3.90.1720.10">
    <property type="entry name" value="endopeptidase domain like (from Nostoc punctiforme)"/>
    <property type="match status" value="1"/>
</dbReference>
<dbReference type="OrthoDB" id="195541at2"/>
<evidence type="ECO:0000256" key="1">
    <source>
        <dbReference type="SAM" id="SignalP"/>
    </source>
</evidence>
<evidence type="ECO:0000313" key="2">
    <source>
        <dbReference type="EMBL" id="PYF74267.1"/>
    </source>
</evidence>
<dbReference type="SUPFAM" id="SSF54001">
    <property type="entry name" value="Cysteine proteinases"/>
    <property type="match status" value="1"/>
</dbReference>
<feature type="signal peptide" evidence="1">
    <location>
        <begin position="1"/>
        <end position="21"/>
    </location>
</feature>
<name>A0A318UFX2_9SPHI</name>
<keyword evidence="1" id="KW-0732">Signal</keyword>
<dbReference type="AlphaFoldDB" id="A0A318UFX2"/>
<dbReference type="InterPro" id="IPR038765">
    <property type="entry name" value="Papain-like_cys_pep_sf"/>
</dbReference>
<accession>A0A318UFX2</accession>
<sequence length="211" mass="24189">MILRTTIFLLFFTAFISAASAQQKISLESGDLIFQNLDCGPLCDAINQVTQGYEGKKFNHMGMVYLRNDTIYIIEASGKDVHMSKLENFLAKSKSPHYVGRLKKTYRKLIPRALTFTMHQMGVPYDDQYLYDNDKYYCSELIYDAFKYSNNDQPFFQLLPMTYKKPGSQEYFPAWKAYFDHLGMEVPEGKPGCNPGGLSLSDKIDILGIYP</sequence>
<protein>
    <submittedName>
        <fullName evidence="2">Permuted papain-like amidase YaeF/Yiix C92 family enzyme</fullName>
    </submittedName>
</protein>
<dbReference type="Pfam" id="PF05708">
    <property type="entry name" value="Peptidase_C92"/>
    <property type="match status" value="1"/>
</dbReference>
<dbReference type="Proteomes" id="UP000248198">
    <property type="component" value="Unassembled WGS sequence"/>
</dbReference>
<reference evidence="2 3" key="1">
    <citation type="submission" date="2018-06" db="EMBL/GenBank/DDBJ databases">
        <title>Genomic Encyclopedia of Archaeal and Bacterial Type Strains, Phase II (KMG-II): from individual species to whole genera.</title>
        <authorList>
            <person name="Goeker M."/>
        </authorList>
    </citation>
    <scope>NUCLEOTIDE SEQUENCE [LARGE SCALE GENOMIC DNA]</scope>
    <source>
        <strain evidence="2 3">DSM 27372</strain>
    </source>
</reference>
<comment type="caution">
    <text evidence="2">The sequence shown here is derived from an EMBL/GenBank/DDBJ whole genome shotgun (WGS) entry which is preliminary data.</text>
</comment>
<evidence type="ECO:0000313" key="3">
    <source>
        <dbReference type="Proteomes" id="UP000248198"/>
    </source>
</evidence>
<feature type="chain" id="PRO_5016344356" evidence="1">
    <location>
        <begin position="22"/>
        <end position="211"/>
    </location>
</feature>